<keyword evidence="1 2" id="KW-0732">Signal</keyword>
<feature type="domain" description="Secretion system C-terminal sorting" evidence="3">
    <location>
        <begin position="697"/>
        <end position="768"/>
    </location>
</feature>
<dbReference type="InterPro" id="IPR015943">
    <property type="entry name" value="WD40/YVTN_repeat-like_dom_sf"/>
</dbReference>
<dbReference type="NCBIfam" id="TIGR04183">
    <property type="entry name" value="Por_Secre_tail"/>
    <property type="match status" value="1"/>
</dbReference>
<dbReference type="RefSeq" id="WP_138851102.1">
    <property type="nucleotide sequence ID" value="NZ_CP040710.1"/>
</dbReference>
<keyword evidence="5" id="KW-1185">Reference proteome</keyword>
<evidence type="ECO:0000313" key="5">
    <source>
        <dbReference type="Proteomes" id="UP000310017"/>
    </source>
</evidence>
<evidence type="ECO:0000256" key="1">
    <source>
        <dbReference type="ARBA" id="ARBA00022729"/>
    </source>
</evidence>
<name>A0A5B7SP03_9FLAO</name>
<dbReference type="InterPro" id="IPR026444">
    <property type="entry name" value="Secre_tail"/>
</dbReference>
<gene>
    <name evidence="4" type="ORF">FGM00_00915</name>
</gene>
<dbReference type="EMBL" id="CP040710">
    <property type="protein sequence ID" value="QCW98747.1"/>
    <property type="molecule type" value="Genomic_DNA"/>
</dbReference>
<dbReference type="Proteomes" id="UP000310017">
    <property type="component" value="Chromosome"/>
</dbReference>
<proteinExistence type="predicted"/>
<dbReference type="Gene3D" id="2.130.10.10">
    <property type="entry name" value="YVTN repeat-like/Quinoprotein amine dehydrogenase"/>
    <property type="match status" value="1"/>
</dbReference>
<accession>A0A5B7SP03</accession>
<feature type="signal peptide" evidence="2">
    <location>
        <begin position="1"/>
        <end position="18"/>
    </location>
</feature>
<organism evidence="4 5">
    <name type="scientific">Aggregatimonas sangjinii</name>
    <dbReference type="NCBI Taxonomy" id="2583587"/>
    <lineage>
        <taxon>Bacteria</taxon>
        <taxon>Pseudomonadati</taxon>
        <taxon>Bacteroidota</taxon>
        <taxon>Flavobacteriia</taxon>
        <taxon>Flavobacteriales</taxon>
        <taxon>Flavobacteriaceae</taxon>
        <taxon>Aggregatimonas</taxon>
    </lineage>
</organism>
<evidence type="ECO:0000256" key="2">
    <source>
        <dbReference type="SAM" id="SignalP"/>
    </source>
</evidence>
<sequence length="775" mass="84279">MKKYISLIALFSIFSVFSQDLSEGYSANDLTQYPMQPLAKPAYLDAVTDSSFPNTSIRRISEANSGRSIVPMYSTIQAWNADESLLIVYAVRSGHRLLNGTDYTFIRDLSDIRPDDLEAVFWHFSDPDILFYMDNNTDDLIRYNVNTQSKTIIDNMRALSGCSAGLSSGNDVQMMSWDSDVFSFRCGNSSAFYYRISTGVLTEFNITDINYTAPMPFPSGNLFYHNTSVYDGDGNFVRDLNIEKGEHSCLGKLSNGDDAYFAISFAEGPDGGCLGTLVAHNATTGNCFAVTPTEDYGYSKSGTHISALAHKNSESGWVAVSSMGYEKDGVEILDQELFIAKVNEFDGEVYRVAHHRSDEDEIDYWGEPHVTISPSGTRLLFGSDWSGSDDGISVDAYVAELSAYTAPTPEEEDCASGEIIPEYRLDGVWESGENELTVTYGTEVMFSMLPNNIGLTIELPDGTIVGDDYNLGAVTPANDGPYLLTSSEGCTTIINLTVEGDEEGCSPGQIIPEYRLDGVWSSGQNDLTVAYGTEVMFSMLPNNIGVTVELPNGTVVGDDYNLGAVTPANSGPYLLTSSEGCTTVVDLKVTESSESCAPGRIIPEYRLNGVWSSGQNALTVTSGTEVMFSMLPNNISVTVAFPDGTVVGDDYNIGAVTAANSGTYVLTSSEGCRTTIDLTVTVANEGSSSRGETVSMVYPNPTKGELNIDLRGYENQKLTATVFNSNGQSVSEKVFNTDHASLERMSMNELPDGLYYLILESRLRRQVHSILVDNR</sequence>
<dbReference type="SUPFAM" id="SSF82171">
    <property type="entry name" value="DPP6 N-terminal domain-like"/>
    <property type="match status" value="1"/>
</dbReference>
<feature type="chain" id="PRO_5022939681" evidence="2">
    <location>
        <begin position="19"/>
        <end position="775"/>
    </location>
</feature>
<dbReference type="OrthoDB" id="3179827at2"/>
<evidence type="ECO:0000313" key="4">
    <source>
        <dbReference type="EMBL" id="QCW98747.1"/>
    </source>
</evidence>
<reference evidence="4 5" key="1">
    <citation type="submission" date="2019-05" db="EMBL/GenBank/DDBJ databases">
        <title>Genome sequencing of F202Z8.</title>
        <authorList>
            <person name="Kwon Y.M."/>
        </authorList>
    </citation>
    <scope>NUCLEOTIDE SEQUENCE [LARGE SCALE GENOMIC DNA]</scope>
    <source>
        <strain evidence="4 5">F202Z8</strain>
    </source>
</reference>
<protein>
    <submittedName>
        <fullName evidence="4">T9SS type A sorting domain-containing protein</fullName>
    </submittedName>
</protein>
<evidence type="ECO:0000259" key="3">
    <source>
        <dbReference type="Pfam" id="PF18962"/>
    </source>
</evidence>
<dbReference type="Pfam" id="PF18962">
    <property type="entry name" value="Por_Secre_tail"/>
    <property type="match status" value="1"/>
</dbReference>
<dbReference type="AlphaFoldDB" id="A0A5B7SP03"/>
<dbReference type="KEGG" id="asag:FGM00_00915"/>